<name>A0A644ULJ7_9ZZZZ</name>
<keyword evidence="4" id="KW-0798">TonB box</keyword>
<proteinExistence type="predicted"/>
<evidence type="ECO:0000256" key="2">
    <source>
        <dbReference type="ARBA" id="ARBA00022448"/>
    </source>
</evidence>
<comment type="caution">
    <text evidence="9">The sequence shown here is derived from an EMBL/GenBank/DDBJ whole genome shotgun (WGS) entry which is preliminary data.</text>
</comment>
<feature type="domain" description="TonB-dependent receptor-like beta-barrel" evidence="7">
    <location>
        <begin position="451"/>
        <end position="922"/>
    </location>
</feature>
<dbReference type="InterPro" id="IPR023997">
    <property type="entry name" value="TonB-dep_OMP_SusC/RagA_CS"/>
</dbReference>
<dbReference type="Gene3D" id="2.170.130.10">
    <property type="entry name" value="TonB-dependent receptor, plug domain"/>
    <property type="match status" value="1"/>
</dbReference>
<accession>A0A644ULJ7</accession>
<dbReference type="Pfam" id="PF00593">
    <property type="entry name" value="TonB_dep_Rec_b-barrel"/>
    <property type="match status" value="1"/>
</dbReference>
<keyword evidence="2" id="KW-0813">Transport</keyword>
<evidence type="ECO:0000256" key="3">
    <source>
        <dbReference type="ARBA" id="ARBA00022692"/>
    </source>
</evidence>
<feature type="domain" description="TonB-dependent receptor plug" evidence="8">
    <location>
        <begin position="114"/>
        <end position="221"/>
    </location>
</feature>
<evidence type="ECO:0000259" key="7">
    <source>
        <dbReference type="Pfam" id="PF00593"/>
    </source>
</evidence>
<dbReference type="PROSITE" id="PS52016">
    <property type="entry name" value="TONB_DEPENDENT_REC_3"/>
    <property type="match status" value="1"/>
</dbReference>
<dbReference type="InterPro" id="IPR037066">
    <property type="entry name" value="Plug_dom_sf"/>
</dbReference>
<gene>
    <name evidence="9" type="ORF">SDC9_25764</name>
</gene>
<dbReference type="InterPro" id="IPR023996">
    <property type="entry name" value="TonB-dep_OMP_SusC/RagA"/>
</dbReference>
<evidence type="ECO:0000256" key="4">
    <source>
        <dbReference type="ARBA" id="ARBA00023077"/>
    </source>
</evidence>
<evidence type="ECO:0000256" key="6">
    <source>
        <dbReference type="ARBA" id="ARBA00023237"/>
    </source>
</evidence>
<dbReference type="InterPro" id="IPR039426">
    <property type="entry name" value="TonB-dep_rcpt-like"/>
</dbReference>
<organism evidence="9">
    <name type="scientific">bioreactor metagenome</name>
    <dbReference type="NCBI Taxonomy" id="1076179"/>
    <lineage>
        <taxon>unclassified sequences</taxon>
        <taxon>metagenomes</taxon>
        <taxon>ecological metagenomes</taxon>
    </lineage>
</organism>
<dbReference type="InterPro" id="IPR012910">
    <property type="entry name" value="Plug_dom"/>
</dbReference>
<dbReference type="SUPFAM" id="SSF49464">
    <property type="entry name" value="Carboxypeptidase regulatory domain-like"/>
    <property type="match status" value="1"/>
</dbReference>
<reference evidence="9" key="1">
    <citation type="submission" date="2019-08" db="EMBL/GenBank/DDBJ databases">
        <authorList>
            <person name="Kucharzyk K."/>
            <person name="Murdoch R.W."/>
            <person name="Higgins S."/>
            <person name="Loffler F."/>
        </authorList>
    </citation>
    <scope>NUCLEOTIDE SEQUENCE</scope>
</reference>
<evidence type="ECO:0000256" key="5">
    <source>
        <dbReference type="ARBA" id="ARBA00023136"/>
    </source>
</evidence>
<dbReference type="AlphaFoldDB" id="A0A644ULJ7"/>
<keyword evidence="6" id="KW-0998">Cell outer membrane</keyword>
<evidence type="ECO:0000259" key="8">
    <source>
        <dbReference type="Pfam" id="PF07715"/>
    </source>
</evidence>
<dbReference type="GO" id="GO:0009279">
    <property type="term" value="C:cell outer membrane"/>
    <property type="evidence" value="ECO:0007669"/>
    <property type="project" value="UniProtKB-SubCell"/>
</dbReference>
<dbReference type="Gene3D" id="2.40.170.20">
    <property type="entry name" value="TonB-dependent receptor, beta-barrel domain"/>
    <property type="match status" value="1"/>
</dbReference>
<dbReference type="NCBIfam" id="TIGR04057">
    <property type="entry name" value="SusC_RagA_signa"/>
    <property type="match status" value="1"/>
</dbReference>
<dbReference type="NCBIfam" id="TIGR04056">
    <property type="entry name" value="OMP_RagA_SusC"/>
    <property type="match status" value="1"/>
</dbReference>
<dbReference type="Gene3D" id="2.60.40.1120">
    <property type="entry name" value="Carboxypeptidase-like, regulatory domain"/>
    <property type="match status" value="1"/>
</dbReference>
<dbReference type="SUPFAM" id="SSF56935">
    <property type="entry name" value="Porins"/>
    <property type="match status" value="1"/>
</dbReference>
<protein>
    <recommendedName>
        <fullName evidence="10">TonB-dependent receptor SusC</fullName>
    </recommendedName>
</protein>
<evidence type="ECO:0008006" key="10">
    <source>
        <dbReference type="Google" id="ProtNLM"/>
    </source>
</evidence>
<dbReference type="EMBL" id="VSSQ01000131">
    <property type="protein sequence ID" value="MPL79877.1"/>
    <property type="molecule type" value="Genomic_DNA"/>
</dbReference>
<dbReference type="InterPro" id="IPR000531">
    <property type="entry name" value="Beta-barrel_TonB"/>
</dbReference>
<sequence>MKKTILLFMGLFFVMQGLVAQNIRISGTVTEKGSGTPLPFVGVQVKGTTTGATTMDNGTFVLNAPGTGTLIFTYIGYKTLEVQIGGRAVINVELEQDALALDEVVMVAYGTAKKSSVTGSISSVNSASIEKRPVTNALAALSGTSAGVQVNTSYGQPGSDPTIRIRGFGSVNYSSAPLIVLDGAPYNGAMSNINPADIESINILKDAASTALYGSRGSNGVVMITTKKGKKEKLNISATVTQGFSQRGLPEYDRVDAYQYYPVMWESLRNSLITSSRGIADASALASGTTSNGIVSNLGYNPFRGVANGDVIKYDANFNPQLNPNASALLWGDDTDWYSPVERLGNRTEAMVSANGGSETADYYMSVGITQDAGWLKKTNYDRISARANVNFTPRKWITFGLNLNASYNNSSAANTDSNTGYANPIYFARNMGPIYPVYQHDRITGSYILDDQGNKLWDLGSAVTQNGISFGARTQNNGRHGIAEHLLNIIEFDRNTIQSRAFAEVSFLKNFKFRVNYAFDVNNYLRSTYENTLVGDGAPQGRSRKEQSLRYTWTNQQLLTYEKNFGKHDLNVLAAHESYHNQYRELYGFRQGEIIPGNTELINFTTTNDLYSYNDNHKVEGWLGRASYSYDNGRYTAEASYRRDGSSKFSQPMRWGNFWSIGGGWRIDRENFMRSQTWIDFLKLRASYGLNGNDGGISYYAWQVLYNYYNNSAEPGFIQSTVPGNPNLKWETTVQTDIGLEFNLFGNRLRGSLDWFNKQSKDLIFSVPLSPSTGYVSQDRNIGNLFNRGWELDMTGVIYSSKNFEAALNLNATTYKNEITKLPEENRESGIISGNFKRVEGGSIYDYWLRQWHGVDPDNGNALYIFDDAQVWADTDCKTLADGTKVTSNQAKAKYDWAGTSIPKVFGAVTPSFKIFGVDVSVQLNYSIGGKAYDYNWAALMSTGGFGTAKAVEILDRWTTPGQVTNVPRMDNSKTTAFNAASTRWLVNASYLAIRNVNISYNFGENILKTLNVKGLRAYISAENLALFSARKGMNPSQSFNGDVFNDVGFNRTVTLGVNVNF</sequence>
<dbReference type="Pfam" id="PF07715">
    <property type="entry name" value="Plug"/>
    <property type="match status" value="1"/>
</dbReference>
<comment type="subcellular location">
    <subcellularLocation>
        <location evidence="1">Cell outer membrane</location>
        <topology evidence="1">Multi-pass membrane protein</topology>
    </subcellularLocation>
</comment>
<dbReference type="InterPro" id="IPR008969">
    <property type="entry name" value="CarboxyPept-like_regulatory"/>
</dbReference>
<evidence type="ECO:0000256" key="1">
    <source>
        <dbReference type="ARBA" id="ARBA00004571"/>
    </source>
</evidence>
<evidence type="ECO:0000313" key="9">
    <source>
        <dbReference type="EMBL" id="MPL79877.1"/>
    </source>
</evidence>
<dbReference type="Pfam" id="PF13715">
    <property type="entry name" value="CarbopepD_reg_2"/>
    <property type="match status" value="1"/>
</dbReference>
<dbReference type="InterPro" id="IPR036942">
    <property type="entry name" value="Beta-barrel_TonB_sf"/>
</dbReference>
<keyword evidence="3" id="KW-0812">Transmembrane</keyword>
<keyword evidence="5" id="KW-0472">Membrane</keyword>